<evidence type="ECO:0000256" key="4">
    <source>
        <dbReference type="HAMAP-Rule" id="MF_00667"/>
    </source>
</evidence>
<evidence type="ECO:0000256" key="2">
    <source>
        <dbReference type="ARBA" id="ARBA00006573"/>
    </source>
</evidence>
<reference evidence="5 6" key="1">
    <citation type="submission" date="2023-07" db="EMBL/GenBank/DDBJ databases">
        <title>Bacillus lucianemedeirus sp. nov, a new species isolated from an immunobiological production facility.</title>
        <authorList>
            <person name="Costa L.V."/>
            <person name="Miranda R.V.S.L."/>
            <person name="Brandao M.L.L."/>
            <person name="Reis C.M.F."/>
            <person name="Frazao A.M."/>
            <person name="Cruz F.V."/>
            <person name="Baio P.V.P."/>
            <person name="Veras J.F.C."/>
            <person name="Ramos J.N."/>
            <person name="Vieira V."/>
        </authorList>
    </citation>
    <scope>NUCLEOTIDE SEQUENCE [LARGE SCALE GENOMIC DNA]</scope>
    <source>
        <strain evidence="5 6">B190/17</strain>
    </source>
</reference>
<keyword evidence="6" id="KW-1185">Reference proteome</keyword>
<dbReference type="HAMAP" id="MF_00667">
    <property type="entry name" value="SspH"/>
    <property type="match status" value="1"/>
</dbReference>
<comment type="caution">
    <text evidence="5">The sequence shown here is derived from an EMBL/GenBank/DDBJ whole genome shotgun (WGS) entry which is preliminary data.</text>
</comment>
<dbReference type="RefSeq" id="WP_404318117.1">
    <property type="nucleotide sequence ID" value="NZ_JAUIYO010000012.1"/>
</dbReference>
<accession>A0ABW8IAU3</accession>
<name>A0ABW8IAU3_9BACI</name>
<protein>
    <recommendedName>
        <fullName evidence="4">Small, acid-soluble spore protein H</fullName>
        <shortName evidence="4">SASP H</shortName>
    </recommendedName>
</protein>
<evidence type="ECO:0000256" key="3">
    <source>
        <dbReference type="ARBA" id="ARBA00022969"/>
    </source>
</evidence>
<keyword evidence="3 4" id="KW-0749">Sporulation</keyword>
<dbReference type="NCBIfam" id="NF002867">
    <property type="entry name" value="PRK03174.1"/>
    <property type="match status" value="1"/>
</dbReference>
<evidence type="ECO:0000256" key="1">
    <source>
        <dbReference type="ARBA" id="ARBA00004288"/>
    </source>
</evidence>
<proteinExistence type="evidence at transcript level"/>
<dbReference type="InterPro" id="IPR012610">
    <property type="entry name" value="SASP_SspH"/>
</dbReference>
<comment type="subcellular location">
    <subcellularLocation>
        <location evidence="1 4">Spore core</location>
    </subcellularLocation>
</comment>
<dbReference type="EMBL" id="JAUIYO010000012">
    <property type="protein sequence ID" value="MFK2826623.1"/>
    <property type="molecule type" value="Genomic_DNA"/>
</dbReference>
<dbReference type="NCBIfam" id="TIGR02861">
    <property type="entry name" value="SASP_H"/>
    <property type="match status" value="1"/>
</dbReference>
<comment type="similarity">
    <text evidence="2 4">Belongs to the SspH family.</text>
</comment>
<sequence>MNKQRAKEIVASSVMADVTYQGSPVYIQNVDEKNETARVYPLAQPENEQTVPLNSLVEH</sequence>
<dbReference type="Pfam" id="PF08141">
    <property type="entry name" value="SspH"/>
    <property type="match status" value="1"/>
</dbReference>
<evidence type="ECO:0000313" key="5">
    <source>
        <dbReference type="EMBL" id="MFK2826623.1"/>
    </source>
</evidence>
<dbReference type="Proteomes" id="UP001619911">
    <property type="component" value="Unassembled WGS sequence"/>
</dbReference>
<evidence type="ECO:0000313" key="6">
    <source>
        <dbReference type="Proteomes" id="UP001619911"/>
    </source>
</evidence>
<organism evidence="5 6">
    <name type="scientific">Bacillus lumedeiriae</name>
    <dbReference type="NCBI Taxonomy" id="3058829"/>
    <lineage>
        <taxon>Bacteria</taxon>
        <taxon>Bacillati</taxon>
        <taxon>Bacillota</taxon>
        <taxon>Bacilli</taxon>
        <taxon>Bacillales</taxon>
        <taxon>Bacillaceae</taxon>
        <taxon>Bacillus</taxon>
    </lineage>
</organism>
<comment type="induction">
    <text evidence="4">Expressed only in the forespore compartment of sporulating cells.</text>
</comment>
<gene>
    <name evidence="4" type="primary">sspH</name>
    <name evidence="5" type="ORF">QYG89_13285</name>
</gene>